<dbReference type="InterPro" id="IPR003130">
    <property type="entry name" value="GED"/>
</dbReference>
<dbReference type="GO" id="GO:0005874">
    <property type="term" value="C:microtubule"/>
    <property type="evidence" value="ECO:0007669"/>
    <property type="project" value="TreeGrafter"/>
</dbReference>
<dbReference type="Proteomes" id="UP001249851">
    <property type="component" value="Unassembled WGS sequence"/>
</dbReference>
<keyword evidence="1" id="KW-0547">Nucleotide-binding</keyword>
<feature type="domain" description="GED" evidence="3">
    <location>
        <begin position="637"/>
        <end position="723"/>
    </location>
</feature>
<dbReference type="InterPro" id="IPR022812">
    <property type="entry name" value="Dynamin"/>
</dbReference>
<dbReference type="Gene3D" id="3.40.50.300">
    <property type="entry name" value="P-loop containing nucleotide triphosphate hydrolases"/>
    <property type="match status" value="1"/>
</dbReference>
<accession>A0AAD9V073</accession>
<dbReference type="PRINTS" id="PR00195">
    <property type="entry name" value="DYNAMIN"/>
</dbReference>
<dbReference type="SUPFAM" id="SSF52540">
    <property type="entry name" value="P-loop containing nucleoside triphosphate hydrolases"/>
    <property type="match status" value="1"/>
</dbReference>
<gene>
    <name evidence="4" type="ORF">P5673_021578</name>
</gene>
<dbReference type="InterPro" id="IPR027417">
    <property type="entry name" value="P-loop_NTPase"/>
</dbReference>
<dbReference type="GO" id="GO:0008017">
    <property type="term" value="F:microtubule binding"/>
    <property type="evidence" value="ECO:0007669"/>
    <property type="project" value="TreeGrafter"/>
</dbReference>
<evidence type="ECO:0000313" key="5">
    <source>
        <dbReference type="Proteomes" id="UP001249851"/>
    </source>
</evidence>
<dbReference type="Pfam" id="PF02212">
    <property type="entry name" value="GED"/>
    <property type="match status" value="1"/>
</dbReference>
<dbReference type="GO" id="GO:0005737">
    <property type="term" value="C:cytoplasm"/>
    <property type="evidence" value="ECO:0007669"/>
    <property type="project" value="TreeGrafter"/>
</dbReference>
<dbReference type="InterPro" id="IPR000375">
    <property type="entry name" value="Dynamin_stalk"/>
</dbReference>
<dbReference type="EMBL" id="JARQWQ010000056">
    <property type="protein sequence ID" value="KAK2556353.1"/>
    <property type="molecule type" value="Genomic_DNA"/>
</dbReference>
<evidence type="ECO:0000256" key="2">
    <source>
        <dbReference type="ARBA" id="ARBA00023134"/>
    </source>
</evidence>
<comment type="caution">
    <text evidence="4">The sequence shown here is derived from an EMBL/GenBank/DDBJ whole genome shotgun (WGS) entry which is preliminary data.</text>
</comment>
<keyword evidence="5" id="KW-1185">Reference proteome</keyword>
<evidence type="ECO:0000313" key="4">
    <source>
        <dbReference type="EMBL" id="KAK2556353.1"/>
    </source>
</evidence>
<dbReference type="GO" id="GO:0016020">
    <property type="term" value="C:membrane"/>
    <property type="evidence" value="ECO:0007669"/>
    <property type="project" value="TreeGrafter"/>
</dbReference>
<evidence type="ECO:0000259" key="3">
    <source>
        <dbReference type="PROSITE" id="PS51388"/>
    </source>
</evidence>
<dbReference type="GO" id="GO:0005525">
    <property type="term" value="F:GTP binding"/>
    <property type="evidence" value="ECO:0007669"/>
    <property type="project" value="InterPro"/>
</dbReference>
<dbReference type="InterPro" id="IPR020850">
    <property type="entry name" value="GED_dom"/>
</dbReference>
<dbReference type="Pfam" id="PF00350">
    <property type="entry name" value="Dynamin_N"/>
    <property type="match status" value="1"/>
</dbReference>
<dbReference type="GO" id="GO:0003924">
    <property type="term" value="F:GTPase activity"/>
    <property type="evidence" value="ECO:0007669"/>
    <property type="project" value="InterPro"/>
</dbReference>
<dbReference type="PANTHER" id="PTHR11566">
    <property type="entry name" value="DYNAMIN"/>
    <property type="match status" value="1"/>
</dbReference>
<dbReference type="SMART" id="SM00053">
    <property type="entry name" value="DYNc"/>
    <property type="match status" value="1"/>
</dbReference>
<dbReference type="Gene3D" id="1.20.120.1240">
    <property type="entry name" value="Dynamin, middle domain"/>
    <property type="match status" value="1"/>
</dbReference>
<dbReference type="InterPro" id="IPR045063">
    <property type="entry name" value="Dynamin_N"/>
</dbReference>
<dbReference type="PANTHER" id="PTHR11566:SF21">
    <property type="entry name" value="DYNAMIN RELATED PROTEIN 1, ISOFORM A"/>
    <property type="match status" value="1"/>
</dbReference>
<protein>
    <submittedName>
        <fullName evidence="4">Interferon-induced GTP-binding protein Mx1</fullName>
    </submittedName>
</protein>
<reference evidence="4" key="2">
    <citation type="journal article" date="2023" name="Science">
        <title>Genomic signatures of disease resistance in endangered staghorn corals.</title>
        <authorList>
            <person name="Vollmer S.V."/>
            <person name="Selwyn J.D."/>
            <person name="Despard B.A."/>
            <person name="Roesel C.L."/>
        </authorList>
    </citation>
    <scope>NUCLEOTIDE SEQUENCE</scope>
    <source>
        <strain evidence="4">K2</strain>
    </source>
</reference>
<proteinExistence type="predicted"/>
<keyword evidence="2" id="KW-0342">GTP-binding</keyword>
<name>A0AAD9V073_ACRCE</name>
<sequence length="737" mass="84079">MSGAKESPVSKYGRSSEFGAVLDFIQTMISNDTLRQAFNIPHLVMVGRQNMAKTTLINRLIGRYLLPMRRNETANTLQARTTYPIILNLRNGPKTKVEVRCESIPDIGGTVEDPKDDLVEQFLNKVSDRLPKEPGTPISKTPVNVTLHGPSLTTLTLVDLPGAHFANDDQRMNHVTQQLVLEYIKKNTKSIIVIVSEVGDPTGDSAINLVMTQAQDFRTRTICVLTKPDKLRMEDDMGKKVALNQSSFTLEDGRFIVLRGKDGTDSTEKDWDAEMTQIKEKEWFARHPHYKDIQHLCGIERLMESMISLLANKMIDEIPRLVRKMKERKIKVEKELDSLSMSEVPESNEKKGALVMKIKHNLISKLRVLLFNNTSDTQGGEQVRDLFKAFHDSVFKVNPLYLRSDSEIRNKQKKIEGVAAPLGDSSENSQLLRKLLYEKYQGLMTMDSRRGKAPRYPITVEAPVDQLLPISETLVKNVEETLRGIVQDAINESLFKFPTLKQAVEAKVVNKIFDTKRDQTIEFIKQFLQMQKMSTDIVFAPVPLPNELGVWDATLVTNSNRERVSHPSMISKTMNHMKHLSSKLYPDDVITDIESTGAIGNYKASIPYDETLAIVEILTKLNYNILFQHSVLEKEDMKRIKTNVVRCFNVIKMNVCDTVPRCILHFFITELVEGLSSALEEEDLVEFLQEKQEIRDKRRLYRDQQQALEHALPKTDEVLKKLLRMRQGPSKGKKLEF</sequence>
<evidence type="ECO:0000256" key="1">
    <source>
        <dbReference type="ARBA" id="ARBA00022741"/>
    </source>
</evidence>
<dbReference type="PROSITE" id="PS51388">
    <property type="entry name" value="GED"/>
    <property type="match status" value="1"/>
</dbReference>
<dbReference type="Pfam" id="PF01031">
    <property type="entry name" value="Dynamin_M"/>
    <property type="match status" value="1"/>
</dbReference>
<reference evidence="4" key="1">
    <citation type="journal article" date="2023" name="G3 (Bethesda)">
        <title>Whole genome assembly and annotation of the endangered Caribbean coral Acropora cervicornis.</title>
        <authorList>
            <person name="Selwyn J.D."/>
            <person name="Vollmer S.V."/>
        </authorList>
    </citation>
    <scope>NUCLEOTIDE SEQUENCE</scope>
    <source>
        <strain evidence="4">K2</strain>
    </source>
</reference>
<dbReference type="InterPro" id="IPR001401">
    <property type="entry name" value="Dynamin_GTPase"/>
</dbReference>
<dbReference type="AlphaFoldDB" id="A0AAD9V073"/>
<organism evidence="4 5">
    <name type="scientific">Acropora cervicornis</name>
    <name type="common">Staghorn coral</name>
    <dbReference type="NCBI Taxonomy" id="6130"/>
    <lineage>
        <taxon>Eukaryota</taxon>
        <taxon>Metazoa</taxon>
        <taxon>Cnidaria</taxon>
        <taxon>Anthozoa</taxon>
        <taxon>Hexacorallia</taxon>
        <taxon>Scleractinia</taxon>
        <taxon>Astrocoeniina</taxon>
        <taxon>Acroporidae</taxon>
        <taxon>Acropora</taxon>
    </lineage>
</organism>